<evidence type="ECO:0000256" key="7">
    <source>
        <dbReference type="ARBA" id="ARBA00023136"/>
    </source>
</evidence>
<dbReference type="Gene3D" id="1.20.1250.20">
    <property type="entry name" value="MFS general substrate transporter like domains"/>
    <property type="match status" value="2"/>
</dbReference>
<keyword evidence="8" id="KW-1003">Cell membrane</keyword>
<protein>
    <recommendedName>
        <fullName evidence="8">Nitrate/nitrite transporter</fullName>
    </recommendedName>
</protein>
<feature type="transmembrane region" description="Helical" evidence="8">
    <location>
        <begin position="353"/>
        <end position="371"/>
    </location>
</feature>
<evidence type="ECO:0000256" key="2">
    <source>
        <dbReference type="ARBA" id="ARBA00008432"/>
    </source>
</evidence>
<feature type="domain" description="Major facilitator superfamily (MFS) profile" evidence="10">
    <location>
        <begin position="60"/>
        <end position="464"/>
    </location>
</feature>
<evidence type="ECO:0000256" key="5">
    <source>
        <dbReference type="ARBA" id="ARBA00022989"/>
    </source>
</evidence>
<sequence length="489" mass="53921">MANSVQVEMNPNALENERQDEEDQREWKKYRRYPLDVDPDQGDKSKEIMLCDFSRPHMRAFHCSWFAFFVAFFIWFSIGPLLPEIRKSLRLTKEDIWNSNIANVAGTVIVRFILGPLCDKVGPRVLFTGVLCFAAIPTACTGLIQNSLGLILLRLFIGVAGGSFVMCQYWTSIMFTKEIVGSANALVGGWGNLGAGVTNLILGTALFPLFKEIFKSNDNPAEAAWRTVCIVPAIIAFGTGIMIYRISDDCPKGNYKELKEHGTMQEVNAVQSFCKGSFNFNTWVLFIQYACCFGVELTMNSAAALYFHDKFRLTTEDAGTIASLFGWMNLFARGLGGWASDVLNMKWGMRGRIFAQFAFLLLEGALVLFFAHSDSLIGAINVMVFFSIFVQAAEGSTYGIIPYVDEEATGSVTGIVGAGGNVGAVAFALAFRSESIDDRTAFVIMGGTIMFSALLSVFIIIKGHRGILCGKDDEENKRERGNPRSFGGH</sequence>
<feature type="transmembrane region" description="Helical" evidence="8">
    <location>
        <begin position="191"/>
        <end position="211"/>
    </location>
</feature>
<keyword evidence="6 8" id="KW-0534">Nitrate assimilation</keyword>
<accession>A0AAD2PWT9</accession>
<feature type="transmembrane region" description="Helical" evidence="8">
    <location>
        <begin position="377"/>
        <end position="401"/>
    </location>
</feature>
<feature type="transmembrane region" description="Helical" evidence="8">
    <location>
        <begin position="65"/>
        <end position="83"/>
    </location>
</feature>
<dbReference type="InterPro" id="IPR004737">
    <property type="entry name" value="NO3_transporter_NarK/NarU-like"/>
</dbReference>
<evidence type="ECO:0000256" key="6">
    <source>
        <dbReference type="ARBA" id="ARBA00023063"/>
    </source>
</evidence>
<dbReference type="GO" id="GO:0015113">
    <property type="term" value="F:nitrite transmembrane transporter activity"/>
    <property type="evidence" value="ECO:0007669"/>
    <property type="project" value="InterPro"/>
</dbReference>
<dbReference type="SUPFAM" id="SSF103473">
    <property type="entry name" value="MFS general substrate transporter"/>
    <property type="match status" value="1"/>
</dbReference>
<dbReference type="NCBIfam" id="TIGR00886">
    <property type="entry name" value="2A0108"/>
    <property type="match status" value="1"/>
</dbReference>
<feature type="region of interest" description="Disordered" evidence="9">
    <location>
        <begin position="1"/>
        <end position="26"/>
    </location>
</feature>
<dbReference type="InterPro" id="IPR011701">
    <property type="entry name" value="MFS"/>
</dbReference>
<feature type="transmembrane region" description="Helical" evidence="8">
    <location>
        <begin position="223"/>
        <end position="246"/>
    </location>
</feature>
<evidence type="ECO:0000256" key="3">
    <source>
        <dbReference type="ARBA" id="ARBA00022448"/>
    </source>
</evidence>
<comment type="similarity">
    <text evidence="2 8">Belongs to the major facilitator superfamily. Nitrate/nitrite porter (TC 2.A.1.8) family.</text>
</comment>
<feature type="transmembrane region" description="Helical" evidence="8">
    <location>
        <begin position="441"/>
        <end position="461"/>
    </location>
</feature>
<evidence type="ECO:0000313" key="11">
    <source>
        <dbReference type="EMBL" id="CAJ1962845.1"/>
    </source>
</evidence>
<keyword evidence="12" id="KW-1185">Reference proteome</keyword>
<feature type="transmembrane region" description="Helical" evidence="8">
    <location>
        <begin position="151"/>
        <end position="171"/>
    </location>
</feature>
<keyword evidence="3 8" id="KW-0813">Transport</keyword>
<gene>
    <name evidence="11" type="ORF">CYCCA115_LOCUS19880</name>
</gene>
<dbReference type="InterPro" id="IPR044772">
    <property type="entry name" value="NO3_transporter"/>
</dbReference>
<dbReference type="InterPro" id="IPR036259">
    <property type="entry name" value="MFS_trans_sf"/>
</dbReference>
<dbReference type="PANTHER" id="PTHR23515">
    <property type="entry name" value="HIGH-AFFINITY NITRATE TRANSPORTER 2.3"/>
    <property type="match status" value="1"/>
</dbReference>
<evidence type="ECO:0000313" key="12">
    <source>
        <dbReference type="Proteomes" id="UP001295423"/>
    </source>
</evidence>
<dbReference type="InterPro" id="IPR020846">
    <property type="entry name" value="MFS_dom"/>
</dbReference>
<keyword evidence="7 8" id="KW-0472">Membrane</keyword>
<name>A0AAD2PWT9_9STRA</name>
<evidence type="ECO:0000256" key="9">
    <source>
        <dbReference type="SAM" id="MobiDB-lite"/>
    </source>
</evidence>
<proteinExistence type="inferred from homology"/>
<reference evidence="11" key="1">
    <citation type="submission" date="2023-08" db="EMBL/GenBank/DDBJ databases">
        <authorList>
            <person name="Audoor S."/>
            <person name="Bilcke G."/>
        </authorList>
    </citation>
    <scope>NUCLEOTIDE SEQUENCE</scope>
</reference>
<feature type="transmembrane region" description="Helical" evidence="8">
    <location>
        <begin position="95"/>
        <end position="114"/>
    </location>
</feature>
<dbReference type="AlphaFoldDB" id="A0AAD2PWT9"/>
<keyword evidence="4 8" id="KW-0812">Transmembrane</keyword>
<feature type="transmembrane region" description="Helical" evidence="8">
    <location>
        <begin position="286"/>
        <end position="307"/>
    </location>
</feature>
<keyword evidence="5 8" id="KW-1133">Transmembrane helix</keyword>
<dbReference type="Proteomes" id="UP001295423">
    <property type="component" value="Unassembled WGS sequence"/>
</dbReference>
<feature type="transmembrane region" description="Helical" evidence="8">
    <location>
        <begin position="126"/>
        <end position="144"/>
    </location>
</feature>
<evidence type="ECO:0000256" key="4">
    <source>
        <dbReference type="ARBA" id="ARBA00022692"/>
    </source>
</evidence>
<dbReference type="EMBL" id="CAKOGP040002125">
    <property type="protein sequence ID" value="CAJ1962845.1"/>
    <property type="molecule type" value="Genomic_DNA"/>
</dbReference>
<dbReference type="PROSITE" id="PS50850">
    <property type="entry name" value="MFS"/>
    <property type="match status" value="1"/>
</dbReference>
<evidence type="ECO:0000256" key="1">
    <source>
        <dbReference type="ARBA" id="ARBA00004141"/>
    </source>
</evidence>
<organism evidence="11 12">
    <name type="scientific">Cylindrotheca closterium</name>
    <dbReference type="NCBI Taxonomy" id="2856"/>
    <lineage>
        <taxon>Eukaryota</taxon>
        <taxon>Sar</taxon>
        <taxon>Stramenopiles</taxon>
        <taxon>Ochrophyta</taxon>
        <taxon>Bacillariophyta</taxon>
        <taxon>Bacillariophyceae</taxon>
        <taxon>Bacillariophycidae</taxon>
        <taxon>Bacillariales</taxon>
        <taxon>Bacillariaceae</taxon>
        <taxon>Cylindrotheca</taxon>
    </lineage>
</organism>
<feature type="transmembrane region" description="Helical" evidence="8">
    <location>
        <begin position="408"/>
        <end position="429"/>
    </location>
</feature>
<dbReference type="GO" id="GO:0005886">
    <property type="term" value="C:plasma membrane"/>
    <property type="evidence" value="ECO:0007669"/>
    <property type="project" value="UniProtKB-SubCell"/>
</dbReference>
<dbReference type="GO" id="GO:0015112">
    <property type="term" value="F:nitrate transmembrane transporter activity"/>
    <property type="evidence" value="ECO:0007669"/>
    <property type="project" value="UniProtKB-UniRule"/>
</dbReference>
<dbReference type="CDD" id="cd17341">
    <property type="entry name" value="MFS_NRT2_like"/>
    <property type="match status" value="1"/>
</dbReference>
<dbReference type="GO" id="GO:0042128">
    <property type="term" value="P:nitrate assimilation"/>
    <property type="evidence" value="ECO:0007669"/>
    <property type="project" value="UniProtKB-UniRule"/>
</dbReference>
<comment type="caution">
    <text evidence="11">The sequence shown here is derived from an EMBL/GenBank/DDBJ whole genome shotgun (WGS) entry which is preliminary data.</text>
</comment>
<dbReference type="Pfam" id="PF07690">
    <property type="entry name" value="MFS_1"/>
    <property type="match status" value="1"/>
</dbReference>
<evidence type="ECO:0000256" key="8">
    <source>
        <dbReference type="RuleBase" id="RU366033"/>
    </source>
</evidence>
<evidence type="ECO:0000259" key="10">
    <source>
        <dbReference type="PROSITE" id="PS50850"/>
    </source>
</evidence>
<comment type="subcellular location">
    <subcellularLocation>
        <location evidence="8">Cell membrane</location>
        <topology evidence="8">Multi-pass membrane protein</topology>
    </subcellularLocation>
    <subcellularLocation>
        <location evidence="1">Membrane</location>
        <topology evidence="1">Multi-pass membrane protein</topology>
    </subcellularLocation>
</comment>